<evidence type="ECO:0000256" key="1">
    <source>
        <dbReference type="SAM" id="MobiDB-lite"/>
    </source>
</evidence>
<accession>A0ABN9WSJ0</accession>
<evidence type="ECO:0000313" key="2">
    <source>
        <dbReference type="EMBL" id="CAK0888203.1"/>
    </source>
</evidence>
<comment type="caution">
    <text evidence="2">The sequence shown here is derived from an EMBL/GenBank/DDBJ whole genome shotgun (WGS) entry which is preliminary data.</text>
</comment>
<reference evidence="2" key="1">
    <citation type="submission" date="2023-10" db="EMBL/GenBank/DDBJ databases">
        <authorList>
            <person name="Chen Y."/>
            <person name="Shah S."/>
            <person name="Dougan E. K."/>
            <person name="Thang M."/>
            <person name="Chan C."/>
        </authorList>
    </citation>
    <scope>NUCLEOTIDE SEQUENCE [LARGE SCALE GENOMIC DNA]</scope>
</reference>
<evidence type="ECO:0000313" key="3">
    <source>
        <dbReference type="Proteomes" id="UP001189429"/>
    </source>
</evidence>
<dbReference type="Proteomes" id="UP001189429">
    <property type="component" value="Unassembled WGS sequence"/>
</dbReference>
<sequence length="210" mass="22117">MALQSRGKRAEEEAEEEEEEEEAEAEEEEEEEEEEERRRRRARPGPQGERSEGRASKRSPGEPQRHDAVAQAPPSRQPGAPSDAAPSRRHARGAAAAATAAAPPPTPEPDGSVAVAAAAPSSRHAPGPPTVPAGPSPRTLAAPSASRGCRVASSRTPLGPPAGFGRSRNTDISTMLANITEYSHTRLSRSGCCHIASPAKCIQKPCTRNC</sequence>
<gene>
    <name evidence="2" type="ORF">PCOR1329_LOCUS69029</name>
</gene>
<feature type="region of interest" description="Disordered" evidence="1">
    <location>
        <begin position="1"/>
        <end position="169"/>
    </location>
</feature>
<proteinExistence type="predicted"/>
<organism evidence="2 3">
    <name type="scientific">Prorocentrum cordatum</name>
    <dbReference type="NCBI Taxonomy" id="2364126"/>
    <lineage>
        <taxon>Eukaryota</taxon>
        <taxon>Sar</taxon>
        <taxon>Alveolata</taxon>
        <taxon>Dinophyceae</taxon>
        <taxon>Prorocentrales</taxon>
        <taxon>Prorocentraceae</taxon>
        <taxon>Prorocentrum</taxon>
    </lineage>
</organism>
<feature type="compositionally biased region" description="Pro residues" evidence="1">
    <location>
        <begin position="126"/>
        <end position="135"/>
    </location>
</feature>
<name>A0ABN9WSJ0_9DINO</name>
<keyword evidence="3" id="KW-1185">Reference proteome</keyword>
<feature type="compositionally biased region" description="Low complexity" evidence="1">
    <location>
        <begin position="109"/>
        <end position="125"/>
    </location>
</feature>
<protein>
    <submittedName>
        <fullName evidence="2">Uncharacterized protein</fullName>
    </submittedName>
</protein>
<feature type="compositionally biased region" description="Basic and acidic residues" evidence="1">
    <location>
        <begin position="49"/>
        <end position="68"/>
    </location>
</feature>
<feature type="compositionally biased region" description="Acidic residues" evidence="1">
    <location>
        <begin position="12"/>
        <end position="35"/>
    </location>
</feature>
<dbReference type="EMBL" id="CAUYUJ010019040">
    <property type="protein sequence ID" value="CAK0888203.1"/>
    <property type="molecule type" value="Genomic_DNA"/>
</dbReference>